<protein>
    <submittedName>
        <fullName evidence="1">Uncharacterized protein</fullName>
    </submittedName>
</protein>
<keyword evidence="2" id="KW-1185">Reference proteome</keyword>
<organism evidence="1 2">
    <name type="scientific">Iphiclides podalirius</name>
    <name type="common">scarce swallowtail</name>
    <dbReference type="NCBI Taxonomy" id="110791"/>
    <lineage>
        <taxon>Eukaryota</taxon>
        <taxon>Metazoa</taxon>
        <taxon>Ecdysozoa</taxon>
        <taxon>Arthropoda</taxon>
        <taxon>Hexapoda</taxon>
        <taxon>Insecta</taxon>
        <taxon>Pterygota</taxon>
        <taxon>Neoptera</taxon>
        <taxon>Endopterygota</taxon>
        <taxon>Lepidoptera</taxon>
        <taxon>Glossata</taxon>
        <taxon>Ditrysia</taxon>
        <taxon>Papilionoidea</taxon>
        <taxon>Papilionidae</taxon>
        <taxon>Papilioninae</taxon>
        <taxon>Iphiclides</taxon>
    </lineage>
</organism>
<accession>A0ABN8I8K0</accession>
<gene>
    <name evidence="1" type="ORF">IPOD504_LOCUS7456</name>
</gene>
<evidence type="ECO:0000313" key="2">
    <source>
        <dbReference type="Proteomes" id="UP000837857"/>
    </source>
</evidence>
<reference evidence="1" key="1">
    <citation type="submission" date="2022-03" db="EMBL/GenBank/DDBJ databases">
        <authorList>
            <person name="Martin H S."/>
        </authorList>
    </citation>
    <scope>NUCLEOTIDE SEQUENCE</scope>
</reference>
<dbReference type="EMBL" id="OW152814">
    <property type="protein sequence ID" value="CAH2050437.1"/>
    <property type="molecule type" value="Genomic_DNA"/>
</dbReference>
<evidence type="ECO:0000313" key="1">
    <source>
        <dbReference type="EMBL" id="CAH2050437.1"/>
    </source>
</evidence>
<proteinExistence type="predicted"/>
<name>A0ABN8I8K0_9NEOP</name>
<feature type="non-terminal residue" evidence="1">
    <location>
        <position position="208"/>
    </location>
</feature>
<dbReference type="Proteomes" id="UP000837857">
    <property type="component" value="Chromosome 2"/>
</dbReference>
<sequence>MAKDRLKYRETLVRVIRYNYGTQIDDRHRDASVNGGVSDAAWRRDERATIPSDALCDTSPLRPRALHLIADKTPNSSLISSVRESITDFTSGAVARYGIGLVSVPTAFRRLPASPAASWPVARRAHQTKNHRADSCRCHGPVQTMQLQTHRRTRKSMSVAISRLRGRNRNSRKPRTVVDPGVRGVKLQLPITVSHCELIIVSIANDSL</sequence>